<keyword evidence="3 7" id="KW-0812">Transmembrane</keyword>
<feature type="transmembrane region" description="Helical" evidence="7">
    <location>
        <begin position="317"/>
        <end position="348"/>
    </location>
</feature>
<dbReference type="Proteomes" id="UP000480178">
    <property type="component" value="Chromosome"/>
</dbReference>
<dbReference type="KEGG" id="rhoz:GXP67_11775"/>
<comment type="subcellular location">
    <subcellularLocation>
        <location evidence="1">Cell membrane</location>
        <topology evidence="1">Multi-pass membrane protein</topology>
    </subcellularLocation>
</comment>
<proteinExistence type="inferred from homology"/>
<feature type="transmembrane region" description="Helical" evidence="7">
    <location>
        <begin position="653"/>
        <end position="678"/>
    </location>
</feature>
<evidence type="ECO:0000313" key="11">
    <source>
        <dbReference type="Proteomes" id="UP000480178"/>
    </source>
</evidence>
<evidence type="ECO:0000256" key="2">
    <source>
        <dbReference type="ARBA" id="ARBA00022475"/>
    </source>
</evidence>
<sequence>MYKQRLFAIFNILGISMGIACCIVVYLFIYHLYSQDAFHRNAASIFMVNHVRTVNNQPELWTPSPAALAPALQMEVAQVKRVVRFHNIDAVVKYGRNLFHQQIHLADADFFNMFSFPLQEGNAQVLNDPSAIVLSHEMAIKYFGREQAMGKLLTVSVDGTFNRTFKVMAVAAPFPNTASFSFDMLINYTIGKHLGWQDQSWKQQVKATFIELNSPVAAHAVTQSLSKYVKLHNQINPQSPISAFYLDNLRDVSLHAHKTRHAFSSGTSPTAMWVLGILASLVLLMACFNFMNYTIATSNTRFKEIGVRKVLGSNRKLLICQFIGENLLTACFALAVALLLVDALFLPAFSRMIDFYSLRFHLLDNWKLIAFLFLLLVGISLVSGLYPSLYISSFHPVSILKGNERIKNNLILTRTLLVWQFGLSMFTVAAAILTTQNAQFLRRMDVGYDQTRLLVLQAPTEGSFNQLRNAAVKFPNVVGVAGSRDQVGQTKDNSVLLEYKTATTAVELINVSAGYMELLKFRLIEGRRFLPDSHFDADNAIIVNESLVMAMGWSQGVGKRIRLQEQSYQIVGVVKDFNYRFFMLKIAPCVLKLNAPQENRVLTMKINSGDITAVSDYMKAHWQKVIPDLPFEMFQQEDVYSASYDESRRIKDVFTYVALLTLLISAMGLYALIALTIAKKTKEIGIRKVLGASAWNIARLVNQEFLFVITLAGILFLPLAFFLLRRLLDQEYAYHIPVTAGVFISTLGVMLVVTIITISIQVFKIATSNPVKALRTE</sequence>
<comment type="similarity">
    <text evidence="6">Belongs to the ABC-4 integral membrane protein family.</text>
</comment>
<dbReference type="InterPro" id="IPR025857">
    <property type="entry name" value="MacB_PCD"/>
</dbReference>
<dbReference type="PROSITE" id="PS51257">
    <property type="entry name" value="PROKAR_LIPOPROTEIN"/>
    <property type="match status" value="1"/>
</dbReference>
<feature type="transmembrane region" description="Helical" evidence="7">
    <location>
        <begin position="705"/>
        <end position="724"/>
    </location>
</feature>
<dbReference type="PANTHER" id="PTHR30572:SF4">
    <property type="entry name" value="ABC TRANSPORTER PERMEASE YTRF"/>
    <property type="match status" value="1"/>
</dbReference>
<dbReference type="GO" id="GO:0022857">
    <property type="term" value="F:transmembrane transporter activity"/>
    <property type="evidence" value="ECO:0007669"/>
    <property type="project" value="TreeGrafter"/>
</dbReference>
<evidence type="ECO:0000256" key="6">
    <source>
        <dbReference type="ARBA" id="ARBA00038076"/>
    </source>
</evidence>
<dbReference type="GO" id="GO:0005886">
    <property type="term" value="C:plasma membrane"/>
    <property type="evidence" value="ECO:0007669"/>
    <property type="project" value="UniProtKB-SubCell"/>
</dbReference>
<evidence type="ECO:0000256" key="1">
    <source>
        <dbReference type="ARBA" id="ARBA00004651"/>
    </source>
</evidence>
<feature type="transmembrane region" description="Helical" evidence="7">
    <location>
        <begin position="411"/>
        <end position="433"/>
    </location>
</feature>
<accession>A0A6C0GH26</accession>
<dbReference type="PANTHER" id="PTHR30572">
    <property type="entry name" value="MEMBRANE COMPONENT OF TRANSPORTER-RELATED"/>
    <property type="match status" value="1"/>
</dbReference>
<dbReference type="InterPro" id="IPR003838">
    <property type="entry name" value="ABC3_permease_C"/>
</dbReference>
<evidence type="ECO:0000256" key="3">
    <source>
        <dbReference type="ARBA" id="ARBA00022692"/>
    </source>
</evidence>
<evidence type="ECO:0000259" key="9">
    <source>
        <dbReference type="Pfam" id="PF12704"/>
    </source>
</evidence>
<feature type="domain" description="ABC3 transporter permease C-terminal" evidence="8">
    <location>
        <begin position="277"/>
        <end position="395"/>
    </location>
</feature>
<gene>
    <name evidence="10" type="ORF">GXP67_11775</name>
</gene>
<feature type="transmembrane region" description="Helical" evidence="7">
    <location>
        <begin position="271"/>
        <end position="296"/>
    </location>
</feature>
<feature type="transmembrane region" description="Helical" evidence="7">
    <location>
        <begin position="7"/>
        <end position="33"/>
    </location>
</feature>
<dbReference type="AlphaFoldDB" id="A0A6C0GH26"/>
<feature type="domain" description="MacB-like periplasmic core" evidence="9">
    <location>
        <begin position="9"/>
        <end position="227"/>
    </location>
</feature>
<dbReference type="EMBL" id="CP048222">
    <property type="protein sequence ID" value="QHT67267.1"/>
    <property type="molecule type" value="Genomic_DNA"/>
</dbReference>
<name>A0A6C0GH26_9BACT</name>
<dbReference type="Pfam" id="PF12704">
    <property type="entry name" value="MacB_PCD"/>
    <property type="match status" value="2"/>
</dbReference>
<protein>
    <submittedName>
        <fullName evidence="10">FtsX-like permease family protein</fullName>
    </submittedName>
</protein>
<feature type="domain" description="MacB-like periplasmic core" evidence="9">
    <location>
        <begin position="425"/>
        <end position="578"/>
    </location>
</feature>
<organism evidence="10 11">
    <name type="scientific">Rhodocytophaga rosea</name>
    <dbReference type="NCBI Taxonomy" id="2704465"/>
    <lineage>
        <taxon>Bacteria</taxon>
        <taxon>Pseudomonadati</taxon>
        <taxon>Bacteroidota</taxon>
        <taxon>Cytophagia</taxon>
        <taxon>Cytophagales</taxon>
        <taxon>Rhodocytophagaceae</taxon>
        <taxon>Rhodocytophaga</taxon>
    </lineage>
</organism>
<evidence type="ECO:0000313" key="10">
    <source>
        <dbReference type="EMBL" id="QHT67267.1"/>
    </source>
</evidence>
<feature type="transmembrane region" description="Helical" evidence="7">
    <location>
        <begin position="368"/>
        <end position="390"/>
    </location>
</feature>
<keyword evidence="4 7" id="KW-1133">Transmembrane helix</keyword>
<evidence type="ECO:0000256" key="5">
    <source>
        <dbReference type="ARBA" id="ARBA00023136"/>
    </source>
</evidence>
<feature type="domain" description="ABC3 transporter permease C-terminal" evidence="8">
    <location>
        <begin position="657"/>
        <end position="770"/>
    </location>
</feature>
<dbReference type="RefSeq" id="WP_162443308.1">
    <property type="nucleotide sequence ID" value="NZ_CP048222.1"/>
</dbReference>
<evidence type="ECO:0000256" key="4">
    <source>
        <dbReference type="ARBA" id="ARBA00022989"/>
    </source>
</evidence>
<keyword evidence="2" id="KW-1003">Cell membrane</keyword>
<dbReference type="Pfam" id="PF02687">
    <property type="entry name" value="FtsX"/>
    <property type="match status" value="2"/>
</dbReference>
<evidence type="ECO:0000259" key="8">
    <source>
        <dbReference type="Pfam" id="PF02687"/>
    </source>
</evidence>
<keyword evidence="5 7" id="KW-0472">Membrane</keyword>
<keyword evidence="11" id="KW-1185">Reference proteome</keyword>
<reference evidence="10 11" key="1">
    <citation type="submission" date="2020-01" db="EMBL/GenBank/DDBJ databases">
        <authorList>
            <person name="Kim M.K."/>
        </authorList>
    </citation>
    <scope>NUCLEOTIDE SEQUENCE [LARGE SCALE GENOMIC DNA]</scope>
    <source>
        <strain evidence="10 11">172606-1</strain>
    </source>
</reference>
<evidence type="ECO:0000256" key="7">
    <source>
        <dbReference type="SAM" id="Phobius"/>
    </source>
</evidence>
<feature type="transmembrane region" description="Helical" evidence="7">
    <location>
        <begin position="736"/>
        <end position="763"/>
    </location>
</feature>
<dbReference type="InterPro" id="IPR050250">
    <property type="entry name" value="Macrolide_Exporter_MacB"/>
</dbReference>